<dbReference type="InterPro" id="IPR015797">
    <property type="entry name" value="NUDIX_hydrolase-like_dom_sf"/>
</dbReference>
<reference evidence="2" key="1">
    <citation type="journal article" date="2019" name="Int. J. Syst. Evol. Microbiol.">
        <title>The Global Catalogue of Microorganisms (GCM) 10K type strain sequencing project: providing services to taxonomists for standard genome sequencing and annotation.</title>
        <authorList>
            <consortium name="The Broad Institute Genomics Platform"/>
            <consortium name="The Broad Institute Genome Sequencing Center for Infectious Disease"/>
            <person name="Wu L."/>
            <person name="Ma J."/>
        </authorList>
    </citation>
    <scope>NUCLEOTIDE SEQUENCE [LARGE SCALE GENOMIC DNA]</scope>
    <source>
        <strain evidence="2">JCM 14304</strain>
    </source>
</reference>
<comment type="caution">
    <text evidence="1">The sequence shown here is derived from an EMBL/GenBank/DDBJ whole genome shotgun (WGS) entry which is preliminary data.</text>
</comment>
<accession>A0ABP4QJR9</accession>
<keyword evidence="2" id="KW-1185">Reference proteome</keyword>
<proteinExistence type="predicted"/>
<evidence type="ECO:0000313" key="1">
    <source>
        <dbReference type="EMBL" id="GAA1608974.1"/>
    </source>
</evidence>
<dbReference type="Gene3D" id="3.90.79.10">
    <property type="entry name" value="Nucleoside Triphosphate Pyrophosphohydrolase"/>
    <property type="match status" value="1"/>
</dbReference>
<sequence length="87" mass="9743">MEVQVAGLVGIYADPRHVIAYSDGEVRQQFNICVAARSIGGTLQGSAESTDQRYVDPSQLGELPMHPTRRLRLEHFLDTSWRQPYVG</sequence>
<protein>
    <submittedName>
        <fullName evidence="1">Uncharacterized protein</fullName>
    </submittedName>
</protein>
<name>A0ABP4QJR9_9ACTN</name>
<organism evidence="1 2">
    <name type="scientific">Kribbella karoonensis</name>
    <dbReference type="NCBI Taxonomy" id="324851"/>
    <lineage>
        <taxon>Bacteria</taxon>
        <taxon>Bacillati</taxon>
        <taxon>Actinomycetota</taxon>
        <taxon>Actinomycetes</taxon>
        <taxon>Propionibacteriales</taxon>
        <taxon>Kribbellaceae</taxon>
        <taxon>Kribbella</taxon>
    </lineage>
</organism>
<dbReference type="RefSeq" id="WP_344199182.1">
    <property type="nucleotide sequence ID" value="NZ_BAAAND010000012.1"/>
</dbReference>
<dbReference type="Proteomes" id="UP001500190">
    <property type="component" value="Unassembled WGS sequence"/>
</dbReference>
<dbReference type="SUPFAM" id="SSF55811">
    <property type="entry name" value="Nudix"/>
    <property type="match status" value="1"/>
</dbReference>
<dbReference type="EMBL" id="BAAAND010000012">
    <property type="protein sequence ID" value="GAA1608974.1"/>
    <property type="molecule type" value="Genomic_DNA"/>
</dbReference>
<gene>
    <name evidence="1" type="ORF">GCM10009742_69230</name>
</gene>
<evidence type="ECO:0000313" key="2">
    <source>
        <dbReference type="Proteomes" id="UP001500190"/>
    </source>
</evidence>